<evidence type="ECO:0000256" key="1">
    <source>
        <dbReference type="SAM" id="MobiDB-lite"/>
    </source>
</evidence>
<comment type="caution">
    <text evidence="2">The sequence shown here is derived from an EMBL/GenBank/DDBJ whole genome shotgun (WGS) entry which is preliminary data.</text>
</comment>
<organism evidence="2 3">
    <name type="scientific">Bradyrhizobium australiense</name>
    <dbReference type="NCBI Taxonomy" id="2721161"/>
    <lineage>
        <taxon>Bacteria</taxon>
        <taxon>Pseudomonadati</taxon>
        <taxon>Pseudomonadota</taxon>
        <taxon>Alphaproteobacteria</taxon>
        <taxon>Hyphomicrobiales</taxon>
        <taxon>Nitrobacteraceae</taxon>
        <taxon>Bradyrhizobium</taxon>
    </lineage>
</organism>
<keyword evidence="3" id="KW-1185">Reference proteome</keyword>
<dbReference type="AlphaFoldDB" id="A0A7Y4GQT1"/>
<evidence type="ECO:0000313" key="3">
    <source>
        <dbReference type="Proteomes" id="UP000544122"/>
    </source>
</evidence>
<reference evidence="2 3" key="1">
    <citation type="submission" date="2020-03" db="EMBL/GenBank/DDBJ databases">
        <title>Bradyrhizobium diversity isolated from nodules of Indigofera sp.</title>
        <authorList>
            <person name="Klepa M."/>
            <person name="Helene L."/>
            <person name="Hungria M."/>
        </authorList>
    </citation>
    <scope>NUCLEOTIDE SEQUENCE [LARGE SCALE GENOMIC DNA]</scope>
    <source>
        <strain evidence="2 3">WSM 1791</strain>
    </source>
</reference>
<gene>
    <name evidence="2" type="ORF">HCN58_11070</name>
</gene>
<accession>A0A7Y4GQT1</accession>
<feature type="compositionally biased region" description="Basic and acidic residues" evidence="1">
    <location>
        <begin position="84"/>
        <end position="98"/>
    </location>
</feature>
<protein>
    <submittedName>
        <fullName evidence="2">Uncharacterized protein</fullName>
    </submittedName>
</protein>
<dbReference type="RefSeq" id="WP_171579357.1">
    <property type="nucleotide sequence ID" value="NZ_JAAVLX010000003.1"/>
</dbReference>
<dbReference type="Proteomes" id="UP000544122">
    <property type="component" value="Unassembled WGS sequence"/>
</dbReference>
<feature type="region of interest" description="Disordered" evidence="1">
    <location>
        <begin position="84"/>
        <end position="110"/>
    </location>
</feature>
<name>A0A7Y4GQT1_9BRAD</name>
<proteinExistence type="predicted"/>
<evidence type="ECO:0000313" key="2">
    <source>
        <dbReference type="EMBL" id="NOJ40136.1"/>
    </source>
</evidence>
<sequence>MIAMEERFGKLADATLLAEGIITDDDSRWKLIEALARDLTPAAKKLARNSEDAGQDEERYVEACADPGSPVRTSLTTILRWECEKTRTSSTSENDRSVIVRPQADDSPLM</sequence>
<dbReference type="EMBL" id="JAAVLX010000003">
    <property type="protein sequence ID" value="NOJ40136.1"/>
    <property type="molecule type" value="Genomic_DNA"/>
</dbReference>